<proteinExistence type="predicted"/>
<dbReference type="InterPro" id="IPR003959">
    <property type="entry name" value="ATPase_AAA_core"/>
</dbReference>
<reference evidence="4" key="2">
    <citation type="submission" date="2015-01" db="EMBL/GenBank/DDBJ databases">
        <title>Complete genome sequence of Methylobacterium aquaticum strain 22A.</title>
        <authorList>
            <person name="Tani A."/>
            <person name="Ogura Y."/>
            <person name="Hayashi T."/>
        </authorList>
    </citation>
    <scope>NUCLEOTIDE SEQUENCE [LARGE SCALE GENOMIC DNA]</scope>
    <source>
        <strain evidence="4">MA-22A</strain>
        <plasmid evidence="4">Plasmid pMaq22A_1p DNA</plasmid>
    </source>
</reference>
<dbReference type="InterPro" id="IPR003593">
    <property type="entry name" value="AAA+_ATPase"/>
</dbReference>
<evidence type="ECO:0000313" key="4">
    <source>
        <dbReference type="Proteomes" id="UP000061432"/>
    </source>
</evidence>
<dbReference type="PANTHER" id="PTHR43718:SF2">
    <property type="entry name" value="LON PROTEASE HOMOLOG, MITOCHONDRIAL"/>
    <property type="match status" value="1"/>
</dbReference>
<keyword evidence="3" id="KW-0614">Plasmid</keyword>
<dbReference type="OrthoDB" id="5297432at2"/>
<keyword evidence="3" id="KW-0645">Protease</keyword>
<feature type="region of interest" description="Disordered" evidence="1">
    <location>
        <begin position="279"/>
        <end position="300"/>
    </location>
</feature>
<dbReference type="GO" id="GO:0051131">
    <property type="term" value="P:chaperone-mediated protein complex assembly"/>
    <property type="evidence" value="ECO:0007669"/>
    <property type="project" value="TreeGrafter"/>
</dbReference>
<dbReference type="GO" id="GO:0007005">
    <property type="term" value="P:mitochondrion organization"/>
    <property type="evidence" value="ECO:0007669"/>
    <property type="project" value="TreeGrafter"/>
</dbReference>
<dbReference type="PATRIC" id="fig|270351.10.peg.6622"/>
<accession>A0A0C6FR29</accession>
<organism evidence="3 4">
    <name type="scientific">Methylobacterium aquaticum</name>
    <dbReference type="NCBI Taxonomy" id="270351"/>
    <lineage>
        <taxon>Bacteria</taxon>
        <taxon>Pseudomonadati</taxon>
        <taxon>Pseudomonadota</taxon>
        <taxon>Alphaproteobacteria</taxon>
        <taxon>Hyphomicrobiales</taxon>
        <taxon>Methylobacteriaceae</taxon>
        <taxon>Methylobacterium</taxon>
    </lineage>
</organism>
<name>A0A0C6FR29_9HYPH</name>
<protein>
    <submittedName>
        <fullName evidence="3">ATP-dependent Lon protease, bacterial type</fullName>
    </submittedName>
</protein>
<dbReference type="GO" id="GO:0004176">
    <property type="term" value="F:ATP-dependent peptidase activity"/>
    <property type="evidence" value="ECO:0007669"/>
    <property type="project" value="InterPro"/>
</dbReference>
<dbReference type="SUPFAM" id="SSF52540">
    <property type="entry name" value="P-loop containing nucleoside triphosphate hydrolases"/>
    <property type="match status" value="1"/>
</dbReference>
<geneLocation type="plasmid" evidence="4">
    <name>pMaq22A_1p DNA</name>
</geneLocation>
<dbReference type="EMBL" id="AP014705">
    <property type="protein sequence ID" value="BAQ49542.1"/>
    <property type="molecule type" value="Genomic_DNA"/>
</dbReference>
<dbReference type="Gene3D" id="3.40.50.300">
    <property type="entry name" value="P-loop containing nucleotide triphosphate hydrolases"/>
    <property type="match status" value="1"/>
</dbReference>
<feature type="domain" description="AAA+ ATPase" evidence="2">
    <location>
        <begin position="340"/>
        <end position="488"/>
    </location>
</feature>
<keyword evidence="3" id="KW-0378">Hydrolase</keyword>
<sequence>MSKTTTSRTAAEIRAAILNPERYAGPREPGEPLAVTQRQFGGEFVLWDARADVETLLHPLAQRDGISRELKEVLRAAWADPCAETATRAERALRDAANAAGREDPLANRLHQTAQALPYHAAAFGSSDAAAWCSARSLDLAWTLLSSGHDVGGGWLALRAALLWASDAQEDLTDVKYKPRPNFDRLTAFDMKALGLAKAFAAIAKAEAMLADEDEILRGGAGATAGGAAQADDLPGLEDDLPTLGAILDAARPKAPAARPASAGRVVLRSLQHLPKPAIHAKERRDSPRAEFEPIEGRPLPLLPAPDPHVFVEAGAARAPWLRPVFEAIAQDLVGAPYAWTRPTALVSRPGTGKTAALRAVAQGLGLPVRIYSAAGSADGSFGGTSRQWSSGRGSVPLQTALLEGVANFVVGVDEVEKASPDRRNGSLTDTLLPFLERESARALFDPYIEAPVDLSAVSFIVTANSLDGVPAPLRDRLRILEVPAPGPEHLPVVAANLVAEIRAERGLDATWLPDLDGDELALLARHWKGGSLRPLRRLVETMIAGRDRLAPRH</sequence>
<gene>
    <name evidence="3" type="primary">lon</name>
    <name evidence="3" type="ORF">Maq22A_1p36725</name>
</gene>
<evidence type="ECO:0000259" key="2">
    <source>
        <dbReference type="SMART" id="SM00382"/>
    </source>
</evidence>
<dbReference type="GO" id="GO:0006515">
    <property type="term" value="P:protein quality control for misfolded or incompletely synthesized proteins"/>
    <property type="evidence" value="ECO:0007669"/>
    <property type="project" value="TreeGrafter"/>
</dbReference>
<dbReference type="InterPro" id="IPR027417">
    <property type="entry name" value="P-loop_NTPase"/>
</dbReference>
<dbReference type="GO" id="GO:0003697">
    <property type="term" value="F:single-stranded DNA binding"/>
    <property type="evidence" value="ECO:0007669"/>
    <property type="project" value="TreeGrafter"/>
</dbReference>
<dbReference type="PANTHER" id="PTHR43718">
    <property type="entry name" value="LON PROTEASE"/>
    <property type="match status" value="1"/>
</dbReference>
<dbReference type="KEGG" id="maqu:Maq22A_1p36725"/>
<dbReference type="SMART" id="SM00382">
    <property type="entry name" value="AAA"/>
    <property type="match status" value="1"/>
</dbReference>
<dbReference type="Pfam" id="PF00004">
    <property type="entry name" value="AAA"/>
    <property type="match status" value="1"/>
</dbReference>
<dbReference type="Proteomes" id="UP000061432">
    <property type="component" value="Plasmid pMaq22A_1p"/>
</dbReference>
<dbReference type="AlphaFoldDB" id="A0A0C6FR29"/>
<dbReference type="GO" id="GO:0005524">
    <property type="term" value="F:ATP binding"/>
    <property type="evidence" value="ECO:0007669"/>
    <property type="project" value="InterPro"/>
</dbReference>
<dbReference type="GO" id="GO:0004252">
    <property type="term" value="F:serine-type endopeptidase activity"/>
    <property type="evidence" value="ECO:0007669"/>
    <property type="project" value="InterPro"/>
</dbReference>
<feature type="compositionally biased region" description="Basic and acidic residues" evidence="1">
    <location>
        <begin position="280"/>
        <end position="296"/>
    </location>
</feature>
<evidence type="ECO:0000313" key="3">
    <source>
        <dbReference type="EMBL" id="BAQ49542.1"/>
    </source>
</evidence>
<reference evidence="3 4" key="1">
    <citation type="journal article" date="2015" name="Genome Announc.">
        <title>Complete Genome Sequence of Methylobacterium aquaticum Strain 22A, Isolated from Racomitrium japonicum Moss.</title>
        <authorList>
            <person name="Tani A."/>
            <person name="Ogura Y."/>
            <person name="Hayashi T."/>
            <person name="Kimbara K."/>
        </authorList>
    </citation>
    <scope>NUCLEOTIDE SEQUENCE [LARGE SCALE GENOMIC DNA]</scope>
    <source>
        <strain evidence="3 4">MA-22A</strain>
        <plasmid evidence="4">Plasmid pMaq22A_1p DNA</plasmid>
    </source>
</reference>
<evidence type="ECO:0000256" key="1">
    <source>
        <dbReference type="SAM" id="MobiDB-lite"/>
    </source>
</evidence>
<dbReference type="RefSeq" id="WP_060850578.1">
    <property type="nucleotide sequence ID" value="NZ_AP014705.1"/>
</dbReference>
<dbReference type="GO" id="GO:0016887">
    <property type="term" value="F:ATP hydrolysis activity"/>
    <property type="evidence" value="ECO:0007669"/>
    <property type="project" value="InterPro"/>
</dbReference>
<dbReference type="InterPro" id="IPR027065">
    <property type="entry name" value="Lon_Prtase"/>
</dbReference>